<keyword evidence="5" id="KW-0720">Serine protease</keyword>
<feature type="domain" description="LD-carboxypeptidase N-terminal" evidence="7">
    <location>
        <begin position="42"/>
        <end position="157"/>
    </location>
</feature>
<evidence type="ECO:0000259" key="8">
    <source>
        <dbReference type="Pfam" id="PF17676"/>
    </source>
</evidence>
<reference evidence="9 10" key="1">
    <citation type="submission" date="2019-02" db="EMBL/GenBank/DDBJ databases">
        <title>Deep-cultivation of Planctomycetes and their phenomic and genomic characterization uncovers novel biology.</title>
        <authorList>
            <person name="Wiegand S."/>
            <person name="Jogler M."/>
            <person name="Boedeker C."/>
            <person name="Pinto D."/>
            <person name="Vollmers J."/>
            <person name="Rivas-Marin E."/>
            <person name="Kohn T."/>
            <person name="Peeters S.H."/>
            <person name="Heuer A."/>
            <person name="Rast P."/>
            <person name="Oberbeckmann S."/>
            <person name="Bunk B."/>
            <person name="Jeske O."/>
            <person name="Meyerdierks A."/>
            <person name="Storesund J.E."/>
            <person name="Kallscheuer N."/>
            <person name="Luecker S."/>
            <person name="Lage O.M."/>
            <person name="Pohl T."/>
            <person name="Merkel B.J."/>
            <person name="Hornburger P."/>
            <person name="Mueller R.-W."/>
            <person name="Bruemmer F."/>
            <person name="Labrenz M."/>
            <person name="Spormann A.M."/>
            <person name="Op Den Camp H."/>
            <person name="Overmann J."/>
            <person name="Amann R."/>
            <person name="Jetten M.S.M."/>
            <person name="Mascher T."/>
            <person name="Medema M.H."/>
            <person name="Devos D.P."/>
            <person name="Kaster A.-K."/>
            <person name="Ovreas L."/>
            <person name="Rohde M."/>
            <person name="Galperin M.Y."/>
            <person name="Jogler C."/>
        </authorList>
    </citation>
    <scope>NUCLEOTIDE SEQUENCE [LARGE SCALE GENOMIC DNA]</scope>
    <source>
        <strain evidence="9 10">Mal64</strain>
    </source>
</reference>
<dbReference type="GO" id="GO:0008236">
    <property type="term" value="F:serine-type peptidase activity"/>
    <property type="evidence" value="ECO:0007669"/>
    <property type="project" value="UniProtKB-KW"/>
</dbReference>
<dbReference type="Pfam" id="PF17676">
    <property type="entry name" value="Peptidase_S66C"/>
    <property type="match status" value="1"/>
</dbReference>
<dbReference type="EMBL" id="SJPQ01000003">
    <property type="protein sequence ID" value="TWT87240.1"/>
    <property type="molecule type" value="Genomic_DNA"/>
</dbReference>
<proteinExistence type="inferred from homology"/>
<dbReference type="InterPro" id="IPR040449">
    <property type="entry name" value="Peptidase_S66_N"/>
</dbReference>
<dbReference type="InterPro" id="IPR029062">
    <property type="entry name" value="Class_I_gatase-like"/>
</dbReference>
<dbReference type="Gene3D" id="3.40.50.10740">
    <property type="entry name" value="Class I glutamine amidotransferase-like"/>
    <property type="match status" value="1"/>
</dbReference>
<evidence type="ECO:0000259" key="7">
    <source>
        <dbReference type="Pfam" id="PF02016"/>
    </source>
</evidence>
<evidence type="ECO:0000256" key="5">
    <source>
        <dbReference type="ARBA" id="ARBA00022825"/>
    </source>
</evidence>
<dbReference type="InterPro" id="IPR027461">
    <property type="entry name" value="Carboxypeptidase_A_C_sf"/>
</dbReference>
<dbReference type="GO" id="GO:0006508">
    <property type="term" value="P:proteolysis"/>
    <property type="evidence" value="ECO:0007669"/>
    <property type="project" value="UniProtKB-KW"/>
</dbReference>
<dbReference type="SUPFAM" id="SSF52317">
    <property type="entry name" value="Class I glutamine amidotransferase-like"/>
    <property type="match status" value="1"/>
</dbReference>
<dbReference type="PIRSF" id="PIRSF028757">
    <property type="entry name" value="LD-carboxypeptidase"/>
    <property type="match status" value="1"/>
</dbReference>
<feature type="signal peptide" evidence="6">
    <location>
        <begin position="1"/>
        <end position="27"/>
    </location>
</feature>
<keyword evidence="4 9" id="KW-0378">Hydrolase</keyword>
<dbReference type="Proteomes" id="UP000315440">
    <property type="component" value="Unassembled WGS sequence"/>
</dbReference>
<dbReference type="InterPro" id="IPR027478">
    <property type="entry name" value="LdcA_N"/>
</dbReference>
<evidence type="ECO:0000313" key="9">
    <source>
        <dbReference type="EMBL" id="TWT87240.1"/>
    </source>
</evidence>
<dbReference type="OrthoDB" id="9807329at2"/>
<dbReference type="EC" id="3.4.16.-" evidence="9"/>
<dbReference type="InterPro" id="IPR003507">
    <property type="entry name" value="S66_fam"/>
</dbReference>
<evidence type="ECO:0000313" key="10">
    <source>
        <dbReference type="Proteomes" id="UP000315440"/>
    </source>
</evidence>
<dbReference type="AlphaFoldDB" id="A0A5C5ZJA4"/>
<protein>
    <submittedName>
        <fullName evidence="9">Putative murein peptide carboxypeptidase</fullName>
        <ecNumber evidence="9">3.4.16.-</ecNumber>
    </submittedName>
</protein>
<keyword evidence="6" id="KW-0732">Signal</keyword>
<evidence type="ECO:0000256" key="3">
    <source>
        <dbReference type="ARBA" id="ARBA00022670"/>
    </source>
</evidence>
<keyword evidence="2 9" id="KW-0121">Carboxypeptidase</keyword>
<name>A0A5C5ZJA4_9BACT</name>
<comment type="caution">
    <text evidence="9">The sequence shown here is derived from an EMBL/GenBank/DDBJ whole genome shotgun (WGS) entry which is preliminary data.</text>
</comment>
<gene>
    <name evidence="9" type="primary">ykfA_2</name>
    <name evidence="9" type="ORF">Mal64_27780</name>
</gene>
<evidence type="ECO:0000256" key="4">
    <source>
        <dbReference type="ARBA" id="ARBA00022801"/>
    </source>
</evidence>
<dbReference type="Gene3D" id="3.50.30.60">
    <property type="entry name" value="LD-carboxypeptidase A C-terminal domain-like"/>
    <property type="match status" value="1"/>
</dbReference>
<accession>A0A5C5ZJA4</accession>
<feature type="chain" id="PRO_5022710600" evidence="6">
    <location>
        <begin position="28"/>
        <end position="368"/>
    </location>
</feature>
<evidence type="ECO:0000256" key="6">
    <source>
        <dbReference type="SAM" id="SignalP"/>
    </source>
</evidence>
<dbReference type="InterPro" id="IPR040921">
    <property type="entry name" value="Peptidase_S66C"/>
</dbReference>
<dbReference type="CDD" id="cd07025">
    <property type="entry name" value="Peptidase_S66"/>
    <property type="match status" value="1"/>
</dbReference>
<keyword evidence="10" id="KW-1185">Reference proteome</keyword>
<dbReference type="PANTHER" id="PTHR30237">
    <property type="entry name" value="MURAMOYLTETRAPEPTIDE CARBOXYPEPTIDASE"/>
    <property type="match status" value="1"/>
</dbReference>
<dbReference type="PANTHER" id="PTHR30237:SF2">
    <property type="entry name" value="MUREIN TETRAPEPTIDE CARBOXYPEPTIDASE"/>
    <property type="match status" value="1"/>
</dbReference>
<evidence type="ECO:0000256" key="1">
    <source>
        <dbReference type="ARBA" id="ARBA00010233"/>
    </source>
</evidence>
<evidence type="ECO:0000256" key="2">
    <source>
        <dbReference type="ARBA" id="ARBA00022645"/>
    </source>
</evidence>
<dbReference type="Pfam" id="PF02016">
    <property type="entry name" value="Peptidase_S66"/>
    <property type="match status" value="1"/>
</dbReference>
<comment type="similarity">
    <text evidence="1">Belongs to the peptidase S66 family.</text>
</comment>
<dbReference type="GO" id="GO:0004180">
    <property type="term" value="F:carboxypeptidase activity"/>
    <property type="evidence" value="ECO:0007669"/>
    <property type="project" value="UniProtKB-KW"/>
</dbReference>
<keyword evidence="3" id="KW-0645">Protease</keyword>
<feature type="domain" description="LD-carboxypeptidase C-terminal" evidence="8">
    <location>
        <begin position="219"/>
        <end position="333"/>
    </location>
</feature>
<organism evidence="9 10">
    <name type="scientific">Pseudobythopirellula maris</name>
    <dbReference type="NCBI Taxonomy" id="2527991"/>
    <lineage>
        <taxon>Bacteria</taxon>
        <taxon>Pseudomonadati</taxon>
        <taxon>Planctomycetota</taxon>
        <taxon>Planctomycetia</taxon>
        <taxon>Pirellulales</taxon>
        <taxon>Lacipirellulaceae</taxon>
        <taxon>Pseudobythopirellula</taxon>
    </lineage>
</organism>
<dbReference type="SUPFAM" id="SSF141986">
    <property type="entry name" value="LD-carboxypeptidase A C-terminal domain-like"/>
    <property type="match status" value="1"/>
</dbReference>
<sequence precursor="true">MSFLSSMPRRTSFVLLICLVATSAARAEPPTKPKGLKPGDTIALVAPCGPLNEERMTLAAERLTALGYDVRTPDDLFRRRGYLAGDDQRRADELTSAFADPEVDAVFPGTGGYGATRMLDLVDWDVVAANPKVFIGFSDVTALHLAIAAKCNFITFHTPTPQYGLGSKDGLHPFSERYFWRSLLAAENVSAEDGGAEGFEYELPADAPSPRTLRPGVATGPLIGGNLTLVASLMGTPYEIDTDGRVLFLEDVSEAPYRVDRMLSQLKLGGKLRAPAAVILCRFTYREPDNEEGDGVADEKKKRTQSFDEVFADYFGDAPYPVITDFPMGHGVKGQKWSLNATLPEGALVEVDAGAKRVRLLENPVKPD</sequence>